<dbReference type="AlphaFoldDB" id="A0A1M6QQD5"/>
<dbReference type="Proteomes" id="UP000184314">
    <property type="component" value="Unassembled WGS sequence"/>
</dbReference>
<accession>A0A1M6QQD5</accession>
<keyword evidence="2" id="KW-1185">Reference proteome</keyword>
<name>A0A1M6QQD5_9FLAO</name>
<proteinExistence type="predicted"/>
<evidence type="ECO:0000313" key="2">
    <source>
        <dbReference type="Proteomes" id="UP000184314"/>
    </source>
</evidence>
<dbReference type="EMBL" id="FQZX01000002">
    <property type="protein sequence ID" value="SHK22499.1"/>
    <property type="molecule type" value="Genomic_DNA"/>
</dbReference>
<dbReference type="OrthoDB" id="1452487at2"/>
<sequence length="200" mass="23608">MGKKILERIDIENLITNLRGEVGTVIESWTLLREYHILTNQLTSNMSHSQYKENLRNSDFKKRHIIKKKLTDDIISKLSELAQETNNTLNFYLATQKITNLDSEFKDYKMYIIKNKFKARRNEFISHKNLPLKWSGHKAAYSIPYVIIVKAIVKAIILMKEIDNIYIGKNANLNWQILRASRYNYEVAARARYMDMSFIK</sequence>
<gene>
    <name evidence="1" type="ORF">SAMN04488007_2435</name>
</gene>
<reference evidence="2" key="1">
    <citation type="submission" date="2016-11" db="EMBL/GenBank/DDBJ databases">
        <authorList>
            <person name="Varghese N."/>
            <person name="Submissions S."/>
        </authorList>
    </citation>
    <scope>NUCLEOTIDE SEQUENCE [LARGE SCALE GENOMIC DNA]</scope>
    <source>
        <strain evidence="2">DSM 16478</strain>
    </source>
</reference>
<organism evidence="1 2">
    <name type="scientific">Maribacter aquivivus</name>
    <dbReference type="NCBI Taxonomy" id="228958"/>
    <lineage>
        <taxon>Bacteria</taxon>
        <taxon>Pseudomonadati</taxon>
        <taxon>Bacteroidota</taxon>
        <taxon>Flavobacteriia</taxon>
        <taxon>Flavobacteriales</taxon>
        <taxon>Flavobacteriaceae</taxon>
        <taxon>Maribacter</taxon>
    </lineage>
</organism>
<evidence type="ECO:0000313" key="1">
    <source>
        <dbReference type="EMBL" id="SHK22499.1"/>
    </source>
</evidence>
<dbReference type="RefSeq" id="WP_073244500.1">
    <property type="nucleotide sequence ID" value="NZ_FQZX01000002.1"/>
</dbReference>
<protein>
    <recommendedName>
        <fullName evidence="3">HEPN AbiU2-like domain-containing protein</fullName>
    </recommendedName>
</protein>
<evidence type="ECO:0008006" key="3">
    <source>
        <dbReference type="Google" id="ProtNLM"/>
    </source>
</evidence>